<keyword evidence="7" id="KW-0812">Transmembrane</keyword>
<dbReference type="SMART" id="SM00304">
    <property type="entry name" value="HAMP"/>
    <property type="match status" value="1"/>
</dbReference>
<dbReference type="SUPFAM" id="SSF55874">
    <property type="entry name" value="ATPase domain of HSP90 chaperone/DNA topoisomerase II/histidine kinase"/>
    <property type="match status" value="1"/>
</dbReference>
<keyword evidence="4" id="KW-0597">Phosphoprotein</keyword>
<dbReference type="OrthoDB" id="5287368at2"/>
<keyword evidence="7" id="KW-1133">Transmembrane helix</keyword>
<evidence type="ECO:0000256" key="1">
    <source>
        <dbReference type="ARBA" id="ARBA00000085"/>
    </source>
</evidence>
<dbReference type="InterPro" id="IPR003661">
    <property type="entry name" value="HisK_dim/P_dom"/>
</dbReference>
<evidence type="ECO:0000259" key="8">
    <source>
        <dbReference type="PROSITE" id="PS50109"/>
    </source>
</evidence>
<dbReference type="InterPro" id="IPR003660">
    <property type="entry name" value="HAMP_dom"/>
</dbReference>
<dbReference type="Proteomes" id="UP000075391">
    <property type="component" value="Unassembled WGS sequence"/>
</dbReference>
<evidence type="ECO:0000313" key="10">
    <source>
        <dbReference type="EMBL" id="KYG60668.1"/>
    </source>
</evidence>
<dbReference type="GO" id="GO:0000155">
    <property type="term" value="F:phosphorelay sensor kinase activity"/>
    <property type="evidence" value="ECO:0007669"/>
    <property type="project" value="InterPro"/>
</dbReference>
<keyword evidence="7" id="KW-0472">Membrane</keyword>
<reference evidence="10 11" key="1">
    <citation type="submission" date="2016-03" db="EMBL/GenBank/DDBJ databases">
        <authorList>
            <person name="Ploux O."/>
        </authorList>
    </citation>
    <scope>NUCLEOTIDE SEQUENCE [LARGE SCALE GENOMIC DNA]</scope>
    <source>
        <strain evidence="10 11">BER2</strain>
    </source>
</reference>
<dbReference type="InterPro" id="IPR036890">
    <property type="entry name" value="HATPase_C_sf"/>
</dbReference>
<dbReference type="SUPFAM" id="SSF47384">
    <property type="entry name" value="Homodimeric domain of signal transducing histidine kinase"/>
    <property type="match status" value="1"/>
</dbReference>
<dbReference type="EC" id="2.7.13.3" evidence="3"/>
<evidence type="ECO:0000259" key="9">
    <source>
        <dbReference type="PROSITE" id="PS50885"/>
    </source>
</evidence>
<proteinExistence type="predicted"/>
<evidence type="ECO:0000256" key="7">
    <source>
        <dbReference type="SAM" id="Phobius"/>
    </source>
</evidence>
<dbReference type="Gene3D" id="6.10.340.10">
    <property type="match status" value="1"/>
</dbReference>
<accession>A0A150WCR9</accession>
<dbReference type="CDD" id="cd00082">
    <property type="entry name" value="HisKA"/>
    <property type="match status" value="1"/>
</dbReference>
<dbReference type="PANTHER" id="PTHR43065:SF50">
    <property type="entry name" value="HISTIDINE KINASE"/>
    <property type="match status" value="1"/>
</dbReference>
<dbReference type="Gene3D" id="1.10.287.130">
    <property type="match status" value="1"/>
</dbReference>
<dbReference type="RefSeq" id="WP_063244938.1">
    <property type="nucleotide sequence ID" value="NZ_CP168967.1"/>
</dbReference>
<feature type="transmembrane region" description="Helical" evidence="7">
    <location>
        <begin position="289"/>
        <end position="314"/>
    </location>
</feature>
<dbReference type="PROSITE" id="PS50109">
    <property type="entry name" value="HIS_KIN"/>
    <property type="match status" value="1"/>
</dbReference>
<keyword evidence="5" id="KW-0808">Transferase</keyword>
<dbReference type="InterPro" id="IPR003594">
    <property type="entry name" value="HATPase_dom"/>
</dbReference>
<dbReference type="PANTHER" id="PTHR43065">
    <property type="entry name" value="SENSOR HISTIDINE KINASE"/>
    <property type="match status" value="1"/>
</dbReference>
<evidence type="ECO:0000256" key="3">
    <source>
        <dbReference type="ARBA" id="ARBA00012438"/>
    </source>
</evidence>
<sequence length="655" mass="73769">MKTLRKKPKRSLRTILIVWFVLFSVVPLAFVTIYSMIKYEKAIDHELSQRLSGNAREIEVALTDLRAGLQQKRDKYVRDPSLVYHVTMGDGSTLRSLSGQWIRSDNISSLTFFNREGRMLASVFKDDKDVIRSFVPSQDAVFLSAKYMAQVKDESEIALAEFGENQKVNLILISKVTGAGGRVVGYVEQIVDINKAFVSKIKNRLKLELIFFKDSGQVVVASHPDFYLYKKDFFRPYFRPGAEPFFDLNIRTTPYGFLVYPLDWGITKFYVALGASKSEAKAVLKNVNYAFITVVGAVVVLLVLTILVTSSWVLKPLYDLVEALQSFESQEQAVTIPVKNDTEIGLLTESFNEMSKKIWQARSDLRKKITELEAANKELKDTQTKLVHSAKMVSLGQLVAGVAHELNNPIGFIYSNMTHLKEYSEKLIQIAEVAEKDPKKLPAVKEEYEFDYIVKDLPKLVASCQDGARRTRDIVLGLRNFSRLEEAKLQEIDVHQSLDTTLNLLQGEIKNRLEIHRQYEPIPMIHCYASQINQVFMNILSNAVQAIEGTGHIWISTTALKDYKGSKDRRGWVQISIQDSGKGMSAETLEKIFDPFFTTKGVGQGTGLGLSISYGIIQNHGGEIQARSEVGVGTEFIVIIPVYPPIQEKNPALLS</sequence>
<comment type="subcellular location">
    <subcellularLocation>
        <location evidence="2">Membrane</location>
    </subcellularLocation>
</comment>
<dbReference type="SMART" id="SM00388">
    <property type="entry name" value="HisKA"/>
    <property type="match status" value="1"/>
</dbReference>
<dbReference type="AlphaFoldDB" id="A0A150WCR9"/>
<dbReference type="SUPFAM" id="SSF158472">
    <property type="entry name" value="HAMP domain-like"/>
    <property type="match status" value="1"/>
</dbReference>
<dbReference type="InterPro" id="IPR036097">
    <property type="entry name" value="HisK_dim/P_sf"/>
</dbReference>
<evidence type="ECO:0000256" key="5">
    <source>
        <dbReference type="ARBA" id="ARBA00022679"/>
    </source>
</evidence>
<dbReference type="Pfam" id="PF02518">
    <property type="entry name" value="HATPase_c"/>
    <property type="match status" value="1"/>
</dbReference>
<dbReference type="Gene3D" id="3.30.565.10">
    <property type="entry name" value="Histidine kinase-like ATPase, C-terminal domain"/>
    <property type="match status" value="1"/>
</dbReference>
<dbReference type="SMART" id="SM00387">
    <property type="entry name" value="HATPase_c"/>
    <property type="match status" value="1"/>
</dbReference>
<feature type="domain" description="Histidine kinase" evidence="8">
    <location>
        <begin position="401"/>
        <end position="644"/>
    </location>
</feature>
<evidence type="ECO:0000256" key="4">
    <source>
        <dbReference type="ARBA" id="ARBA00022553"/>
    </source>
</evidence>
<dbReference type="EMBL" id="LUKF01000019">
    <property type="protein sequence ID" value="KYG60668.1"/>
    <property type="molecule type" value="Genomic_DNA"/>
</dbReference>
<comment type="catalytic activity">
    <reaction evidence="1">
        <text>ATP + protein L-histidine = ADP + protein N-phospho-L-histidine.</text>
        <dbReference type="EC" id="2.7.13.3"/>
    </reaction>
</comment>
<feature type="domain" description="HAMP" evidence="9">
    <location>
        <begin position="311"/>
        <end position="363"/>
    </location>
</feature>
<dbReference type="CDD" id="cd06225">
    <property type="entry name" value="HAMP"/>
    <property type="match status" value="1"/>
</dbReference>
<dbReference type="InterPro" id="IPR004358">
    <property type="entry name" value="Sig_transdc_His_kin-like_C"/>
</dbReference>
<dbReference type="InterPro" id="IPR005467">
    <property type="entry name" value="His_kinase_dom"/>
</dbReference>
<evidence type="ECO:0000313" key="11">
    <source>
        <dbReference type="Proteomes" id="UP000075391"/>
    </source>
</evidence>
<feature type="transmembrane region" description="Helical" evidence="7">
    <location>
        <begin position="12"/>
        <end position="37"/>
    </location>
</feature>
<gene>
    <name evidence="10" type="ORF">AZI85_11765</name>
</gene>
<protein>
    <recommendedName>
        <fullName evidence="3">histidine kinase</fullName>
        <ecNumber evidence="3">2.7.13.3</ecNumber>
    </recommendedName>
</protein>
<evidence type="ECO:0000256" key="6">
    <source>
        <dbReference type="ARBA" id="ARBA00022777"/>
    </source>
</evidence>
<dbReference type="PRINTS" id="PR00344">
    <property type="entry name" value="BCTRLSENSOR"/>
</dbReference>
<organism evidence="10 11">
    <name type="scientific">Bdellovibrio bacteriovorus</name>
    <dbReference type="NCBI Taxonomy" id="959"/>
    <lineage>
        <taxon>Bacteria</taxon>
        <taxon>Pseudomonadati</taxon>
        <taxon>Bdellovibrionota</taxon>
        <taxon>Bdellovibrionia</taxon>
        <taxon>Bdellovibrionales</taxon>
        <taxon>Pseudobdellovibrionaceae</taxon>
        <taxon>Bdellovibrio</taxon>
    </lineage>
</organism>
<evidence type="ECO:0000256" key="2">
    <source>
        <dbReference type="ARBA" id="ARBA00004370"/>
    </source>
</evidence>
<comment type="caution">
    <text evidence="10">The sequence shown here is derived from an EMBL/GenBank/DDBJ whole genome shotgun (WGS) entry which is preliminary data.</text>
</comment>
<dbReference type="PROSITE" id="PS50885">
    <property type="entry name" value="HAMP"/>
    <property type="match status" value="1"/>
</dbReference>
<dbReference type="Pfam" id="PF00672">
    <property type="entry name" value="HAMP"/>
    <property type="match status" value="1"/>
</dbReference>
<name>A0A150WCR9_BDEBC</name>
<dbReference type="GO" id="GO:0016020">
    <property type="term" value="C:membrane"/>
    <property type="evidence" value="ECO:0007669"/>
    <property type="project" value="UniProtKB-SubCell"/>
</dbReference>
<keyword evidence="6 10" id="KW-0418">Kinase</keyword>